<accession>A0ABS4ME12</accession>
<protein>
    <submittedName>
        <fullName evidence="2">Uncharacterized protein YjbK</fullName>
    </submittedName>
</protein>
<dbReference type="CDD" id="cd07762">
    <property type="entry name" value="CYTH-like_Pase_1"/>
    <property type="match status" value="1"/>
</dbReference>
<comment type="caution">
    <text evidence="2">The sequence shown here is derived from an EMBL/GenBank/DDBJ whole genome shotgun (WGS) entry which is preliminary data.</text>
</comment>
<dbReference type="Pfam" id="PF01928">
    <property type="entry name" value="CYTH"/>
    <property type="match status" value="1"/>
</dbReference>
<dbReference type="InterPro" id="IPR009195">
    <property type="entry name" value="Uncharacterised_YjbK"/>
</dbReference>
<dbReference type="InterPro" id="IPR023577">
    <property type="entry name" value="CYTH_domain"/>
</dbReference>
<proteinExistence type="predicted"/>
<reference evidence="2 3" key="1">
    <citation type="submission" date="2021-03" db="EMBL/GenBank/DDBJ databases">
        <title>Genomic Encyclopedia of Type Strains, Phase IV (KMG-IV): sequencing the most valuable type-strain genomes for metagenomic binning, comparative biology and taxonomic classification.</title>
        <authorList>
            <person name="Goeker M."/>
        </authorList>
    </citation>
    <scope>NUCLEOTIDE SEQUENCE [LARGE SCALE GENOMIC DNA]</scope>
    <source>
        <strain evidence="2 3">DSM 101872</strain>
    </source>
</reference>
<feature type="domain" description="CYTH" evidence="1">
    <location>
        <begin position="4"/>
        <end position="207"/>
    </location>
</feature>
<dbReference type="Proteomes" id="UP001519292">
    <property type="component" value="Unassembled WGS sequence"/>
</dbReference>
<dbReference type="PROSITE" id="PS51707">
    <property type="entry name" value="CYTH"/>
    <property type="match status" value="1"/>
</dbReference>
<sequence length="207" mass="23866">MSKNIEIESKTLLNQATYEKMSQAFTAISDYNQQNFYFDTPDLDLANNESSVRIRIYVDKAEQTLKTKDKNPKQDTYHEVVEINDLLSLDQAEQMVEAAQAGEHFSFGGDVGNYLNQHFDPNIAANLELKTWSKTHRMLIRGPKECELTLDATLYEDGWADYELEIENDNSTLIKEVLAELEQQFGFKSTKDNTNQNKIQRAFAHRK</sequence>
<name>A0ABS4ME12_9LACO</name>
<evidence type="ECO:0000313" key="2">
    <source>
        <dbReference type="EMBL" id="MBP2057617.1"/>
    </source>
</evidence>
<dbReference type="EMBL" id="JAGGLU010000003">
    <property type="protein sequence ID" value="MBP2057617.1"/>
    <property type="molecule type" value="Genomic_DNA"/>
</dbReference>
<dbReference type="SMART" id="SM01118">
    <property type="entry name" value="CYTH"/>
    <property type="match status" value="1"/>
</dbReference>
<organism evidence="2 3">
    <name type="scientific">Lactobacillus colini</name>
    <dbReference type="NCBI Taxonomy" id="1819254"/>
    <lineage>
        <taxon>Bacteria</taxon>
        <taxon>Bacillati</taxon>
        <taxon>Bacillota</taxon>
        <taxon>Bacilli</taxon>
        <taxon>Lactobacillales</taxon>
        <taxon>Lactobacillaceae</taxon>
        <taxon>Lactobacillus</taxon>
    </lineage>
</organism>
<gene>
    <name evidence="2" type="ORF">J2Z60_000788</name>
</gene>
<keyword evidence="3" id="KW-1185">Reference proteome</keyword>
<dbReference type="SUPFAM" id="SSF55154">
    <property type="entry name" value="CYTH-like phosphatases"/>
    <property type="match status" value="1"/>
</dbReference>
<dbReference type="RefSeq" id="WP_209686360.1">
    <property type="nucleotide sequence ID" value="NZ_JAGGLU010000003.1"/>
</dbReference>
<evidence type="ECO:0000259" key="1">
    <source>
        <dbReference type="PROSITE" id="PS51707"/>
    </source>
</evidence>
<dbReference type="Gene3D" id="2.40.320.10">
    <property type="entry name" value="Hypothetical Protein Pfu-838710-001"/>
    <property type="match status" value="1"/>
</dbReference>
<evidence type="ECO:0000313" key="3">
    <source>
        <dbReference type="Proteomes" id="UP001519292"/>
    </source>
</evidence>
<dbReference type="InterPro" id="IPR033469">
    <property type="entry name" value="CYTH-like_dom_sf"/>
</dbReference>